<comment type="caution">
    <text evidence="2">The sequence shown here is derived from an EMBL/GenBank/DDBJ whole genome shotgun (WGS) entry which is preliminary data.</text>
</comment>
<dbReference type="AlphaFoldDB" id="A0A7W7HW97"/>
<accession>A0A7W7HW97</accession>
<reference evidence="2 3" key="1">
    <citation type="submission" date="2020-08" db="EMBL/GenBank/DDBJ databases">
        <title>Sequencing the genomes of 1000 actinobacteria strains.</title>
        <authorList>
            <person name="Klenk H.-P."/>
        </authorList>
    </citation>
    <scope>NUCLEOTIDE SEQUENCE [LARGE SCALE GENOMIC DNA]</scope>
    <source>
        <strain evidence="2 3">DSM 43149</strain>
    </source>
</reference>
<proteinExistence type="predicted"/>
<dbReference type="GO" id="GO:0016301">
    <property type="term" value="F:kinase activity"/>
    <property type="evidence" value="ECO:0007669"/>
    <property type="project" value="UniProtKB-KW"/>
</dbReference>
<evidence type="ECO:0000313" key="3">
    <source>
        <dbReference type="Proteomes" id="UP000578112"/>
    </source>
</evidence>
<dbReference type="InterPro" id="IPR002575">
    <property type="entry name" value="Aminoglycoside_PTrfase"/>
</dbReference>
<dbReference type="RefSeq" id="WP_184992677.1">
    <property type="nucleotide sequence ID" value="NZ_BOMK01000002.1"/>
</dbReference>
<dbReference type="Pfam" id="PF01636">
    <property type="entry name" value="APH"/>
    <property type="match status" value="1"/>
</dbReference>
<keyword evidence="2" id="KW-0808">Transferase</keyword>
<dbReference type="SUPFAM" id="SSF56112">
    <property type="entry name" value="Protein kinase-like (PK-like)"/>
    <property type="match status" value="1"/>
</dbReference>
<organism evidence="2 3">
    <name type="scientific">Actinoplanes digitatis</name>
    <dbReference type="NCBI Taxonomy" id="1868"/>
    <lineage>
        <taxon>Bacteria</taxon>
        <taxon>Bacillati</taxon>
        <taxon>Actinomycetota</taxon>
        <taxon>Actinomycetes</taxon>
        <taxon>Micromonosporales</taxon>
        <taxon>Micromonosporaceae</taxon>
        <taxon>Actinoplanes</taxon>
    </lineage>
</organism>
<keyword evidence="2" id="KW-0418">Kinase</keyword>
<dbReference type="EMBL" id="JACHNH010000001">
    <property type="protein sequence ID" value="MBB4761935.1"/>
    <property type="molecule type" value="Genomic_DNA"/>
</dbReference>
<dbReference type="Proteomes" id="UP000578112">
    <property type="component" value="Unassembled WGS sequence"/>
</dbReference>
<keyword evidence="3" id="KW-1185">Reference proteome</keyword>
<dbReference type="Gene3D" id="3.90.1200.10">
    <property type="match status" value="1"/>
</dbReference>
<name>A0A7W7HW97_9ACTN</name>
<feature type="domain" description="Aminoglycoside phosphotransferase" evidence="1">
    <location>
        <begin position="102"/>
        <end position="167"/>
    </location>
</feature>
<protein>
    <submittedName>
        <fullName evidence="2">Aminoglycoside phosphotransferase (APT) family kinase protein</fullName>
    </submittedName>
</protein>
<dbReference type="InterPro" id="IPR011009">
    <property type="entry name" value="Kinase-like_dom_sf"/>
</dbReference>
<evidence type="ECO:0000313" key="2">
    <source>
        <dbReference type="EMBL" id="MBB4761935.1"/>
    </source>
</evidence>
<sequence length="231" mass="25305">MTGSAERALLAARLAARPVRLGDTMRRPRHDRSAYVDELLRQLAGAGFAGVPRPLGYDERGRQILTFIEGEVPAGEGPHRLSDARIRSATELIRAFHDATAATPLREDQEIVCHGDLGPHNTVFDGERAIAIIDFEDDVGPGRRVDDFAQAVWGFVDLTDAGVAVADQARRTRLMCDTYGGVTPAAVVEALTARFHRARDHHRAAGLRGAEQVFDDLLTWMSRFGTRIARG</sequence>
<evidence type="ECO:0000259" key="1">
    <source>
        <dbReference type="Pfam" id="PF01636"/>
    </source>
</evidence>
<gene>
    <name evidence="2" type="ORF">BJ971_002491</name>
</gene>